<keyword evidence="1" id="KW-0812">Transmembrane</keyword>
<keyword evidence="1" id="KW-0472">Membrane</keyword>
<dbReference type="Proteomes" id="UP001149140">
    <property type="component" value="Unassembled WGS sequence"/>
</dbReference>
<name>A0A9X3S329_9ACTN</name>
<keyword evidence="3" id="KW-1185">Reference proteome</keyword>
<keyword evidence="1" id="KW-1133">Transmembrane helix</keyword>
<feature type="transmembrane region" description="Helical" evidence="1">
    <location>
        <begin position="195"/>
        <end position="216"/>
    </location>
</feature>
<proteinExistence type="predicted"/>
<feature type="transmembrane region" description="Helical" evidence="1">
    <location>
        <begin position="425"/>
        <end position="442"/>
    </location>
</feature>
<feature type="transmembrane region" description="Helical" evidence="1">
    <location>
        <begin position="20"/>
        <end position="42"/>
    </location>
</feature>
<organism evidence="2 3">
    <name type="scientific">Solirubrobacter ginsenosidimutans</name>
    <dbReference type="NCBI Taxonomy" id="490573"/>
    <lineage>
        <taxon>Bacteria</taxon>
        <taxon>Bacillati</taxon>
        <taxon>Actinomycetota</taxon>
        <taxon>Thermoleophilia</taxon>
        <taxon>Solirubrobacterales</taxon>
        <taxon>Solirubrobacteraceae</taxon>
        <taxon>Solirubrobacter</taxon>
    </lineage>
</organism>
<feature type="transmembrane region" description="Helical" evidence="1">
    <location>
        <begin position="390"/>
        <end position="413"/>
    </location>
</feature>
<evidence type="ECO:0000256" key="1">
    <source>
        <dbReference type="SAM" id="Phobius"/>
    </source>
</evidence>
<sequence length="474" mass="49232">MNATTLVQPSRVAAAGLSRALGAVVAAGALLASLGASLWLVLAAAERPSVLSPPTMRAADAWLFGPLHGLLPHLSTDPLRLRADFTVALVIMLAAWLIAWVSAPSLPTSVVATAVAAAQLVWVLGPPQPLTDTFNYLVYGGMAAHGLNPYTHIPLQAPHGAAYALSNWHHLESPYGPLFTLLTEPLARLPLPDAYWAWKLIVVGSALGALALVWWLAKRFGRSPQRALACAGLCPVTLAVGIGGFHNDMPAVLCVLAAVACLLRGRDHGWGWDAGAGALVVAAAGLKPSFAVVAPLIVLGADRRLIAAAGAAGATLVVGLVVLVMFDGALPSVGVQDQLVNPLSLPNIIGALTGHGGADPTIRGYGRDALAAAVLLACALVLWRRRWAVGAIGLVLFASVLSLSWVMPWYLAWALPFAALARPRVLAPLAIVGCVWLGVAGAPQMPRLVHAIGWYPTRSATGHANHVFSGRLVS</sequence>
<feature type="transmembrane region" description="Helical" evidence="1">
    <location>
        <begin position="365"/>
        <end position="383"/>
    </location>
</feature>
<evidence type="ECO:0000313" key="2">
    <source>
        <dbReference type="EMBL" id="MDA0161686.1"/>
    </source>
</evidence>
<comment type="caution">
    <text evidence="2">The sequence shown here is derived from an EMBL/GenBank/DDBJ whole genome shotgun (WGS) entry which is preliminary data.</text>
</comment>
<feature type="transmembrane region" description="Helical" evidence="1">
    <location>
        <begin position="228"/>
        <end position="246"/>
    </location>
</feature>
<dbReference type="AlphaFoldDB" id="A0A9X3S329"/>
<accession>A0A9X3S329</accession>
<protein>
    <submittedName>
        <fullName evidence="2">Glycosyltransferase 87 family protein</fullName>
    </submittedName>
</protein>
<reference evidence="2" key="1">
    <citation type="submission" date="2022-10" db="EMBL/GenBank/DDBJ databases">
        <title>The WGS of Solirubrobacter ginsenosidimutans DSM 21036.</title>
        <authorList>
            <person name="Jiang Z."/>
        </authorList>
    </citation>
    <scope>NUCLEOTIDE SEQUENCE</scope>
    <source>
        <strain evidence="2">DSM 21036</strain>
    </source>
</reference>
<feature type="transmembrane region" description="Helical" evidence="1">
    <location>
        <begin position="85"/>
        <end position="103"/>
    </location>
</feature>
<gene>
    <name evidence="2" type="ORF">OM076_15515</name>
</gene>
<evidence type="ECO:0000313" key="3">
    <source>
        <dbReference type="Proteomes" id="UP001149140"/>
    </source>
</evidence>
<dbReference type="Pfam" id="PF26314">
    <property type="entry name" value="MptA_B_family"/>
    <property type="match status" value="1"/>
</dbReference>
<dbReference type="EMBL" id="JAPDOD010000013">
    <property type="protein sequence ID" value="MDA0161686.1"/>
    <property type="molecule type" value="Genomic_DNA"/>
</dbReference>
<feature type="transmembrane region" description="Helical" evidence="1">
    <location>
        <begin position="305"/>
        <end position="326"/>
    </location>
</feature>
<feature type="transmembrane region" description="Helical" evidence="1">
    <location>
        <begin position="276"/>
        <end position="298"/>
    </location>
</feature>
<dbReference type="GO" id="GO:0016758">
    <property type="term" value="F:hexosyltransferase activity"/>
    <property type="evidence" value="ECO:0007669"/>
    <property type="project" value="InterPro"/>
</dbReference>
<dbReference type="GO" id="GO:0005886">
    <property type="term" value="C:plasma membrane"/>
    <property type="evidence" value="ECO:0007669"/>
    <property type="project" value="UniProtKB-SubCell"/>
</dbReference>
<dbReference type="RefSeq" id="WP_270040901.1">
    <property type="nucleotide sequence ID" value="NZ_JAPDOD010000013.1"/>
</dbReference>